<feature type="compositionally biased region" description="Low complexity" evidence="1">
    <location>
        <begin position="203"/>
        <end position="218"/>
    </location>
</feature>
<dbReference type="Pfam" id="PF05036">
    <property type="entry name" value="SPOR"/>
    <property type="match status" value="1"/>
</dbReference>
<dbReference type="PANTHER" id="PTHR45011:SF1">
    <property type="entry name" value="DAP3-BINDING CELL DEATH ENHANCER 1"/>
    <property type="match status" value="1"/>
</dbReference>
<dbReference type="InterPro" id="IPR011990">
    <property type="entry name" value="TPR-like_helical_dom_sf"/>
</dbReference>
<evidence type="ECO:0000256" key="1">
    <source>
        <dbReference type="SAM" id="MobiDB-lite"/>
    </source>
</evidence>
<dbReference type="EMBL" id="FZOS01000006">
    <property type="protein sequence ID" value="SNS43898.1"/>
    <property type="molecule type" value="Genomic_DNA"/>
</dbReference>
<feature type="chain" id="PRO_5012692418" evidence="2">
    <location>
        <begin position="21"/>
        <end position="298"/>
    </location>
</feature>
<feature type="domain" description="SPOR" evidence="3">
    <location>
        <begin position="218"/>
        <end position="298"/>
    </location>
</feature>
<dbReference type="SMART" id="SM00671">
    <property type="entry name" value="SEL1"/>
    <property type="match status" value="3"/>
</dbReference>
<organism evidence="4 5">
    <name type="scientific">Edaphosphingomonas laterariae</name>
    <dbReference type="NCBI Taxonomy" id="861865"/>
    <lineage>
        <taxon>Bacteria</taxon>
        <taxon>Pseudomonadati</taxon>
        <taxon>Pseudomonadota</taxon>
        <taxon>Alphaproteobacteria</taxon>
        <taxon>Sphingomonadales</taxon>
        <taxon>Rhizorhabdaceae</taxon>
        <taxon>Edaphosphingomonas</taxon>
    </lineage>
</organism>
<dbReference type="AlphaFoldDB" id="A0A239EHZ3"/>
<evidence type="ECO:0000259" key="3">
    <source>
        <dbReference type="PROSITE" id="PS51724"/>
    </source>
</evidence>
<proteinExistence type="predicted"/>
<reference evidence="5" key="1">
    <citation type="submission" date="2017-06" db="EMBL/GenBank/DDBJ databases">
        <authorList>
            <person name="Varghese N."/>
            <person name="Submissions S."/>
        </authorList>
    </citation>
    <scope>NUCLEOTIDE SEQUENCE [LARGE SCALE GENOMIC DNA]</scope>
    <source>
        <strain evidence="5">LNB2</strain>
    </source>
</reference>
<dbReference type="GO" id="GO:0042834">
    <property type="term" value="F:peptidoglycan binding"/>
    <property type="evidence" value="ECO:0007669"/>
    <property type="project" value="InterPro"/>
</dbReference>
<evidence type="ECO:0000313" key="4">
    <source>
        <dbReference type="EMBL" id="SNS43898.1"/>
    </source>
</evidence>
<dbReference type="RefSeq" id="WP_089219070.1">
    <property type="nucleotide sequence ID" value="NZ_FZOS01000006.1"/>
</dbReference>
<dbReference type="InterPro" id="IPR052748">
    <property type="entry name" value="ISR_Activator"/>
</dbReference>
<dbReference type="SUPFAM" id="SSF81901">
    <property type="entry name" value="HCP-like"/>
    <property type="match status" value="1"/>
</dbReference>
<name>A0A239EHZ3_9SPHN</name>
<dbReference type="InterPro" id="IPR036680">
    <property type="entry name" value="SPOR-like_sf"/>
</dbReference>
<dbReference type="OrthoDB" id="112232at2"/>
<dbReference type="PROSITE" id="PS51724">
    <property type="entry name" value="SPOR"/>
    <property type="match status" value="1"/>
</dbReference>
<feature type="region of interest" description="Disordered" evidence="1">
    <location>
        <begin position="189"/>
        <end position="221"/>
    </location>
</feature>
<evidence type="ECO:0000256" key="2">
    <source>
        <dbReference type="SAM" id="SignalP"/>
    </source>
</evidence>
<feature type="signal peptide" evidence="2">
    <location>
        <begin position="1"/>
        <end position="20"/>
    </location>
</feature>
<dbReference type="InterPro" id="IPR006597">
    <property type="entry name" value="Sel1-like"/>
</dbReference>
<accession>A0A239EHZ3</accession>
<evidence type="ECO:0000313" key="5">
    <source>
        <dbReference type="Proteomes" id="UP000198281"/>
    </source>
</evidence>
<protein>
    <submittedName>
        <fullName evidence="4">Sel1 repeat-containing protein</fullName>
    </submittedName>
</protein>
<dbReference type="Proteomes" id="UP000198281">
    <property type="component" value="Unassembled WGS sequence"/>
</dbReference>
<keyword evidence="5" id="KW-1185">Reference proteome</keyword>
<dbReference type="SUPFAM" id="SSF110997">
    <property type="entry name" value="Sporulation related repeat"/>
    <property type="match status" value="1"/>
</dbReference>
<sequence>MAIGTAIVAVMAPAVAAASAAEDLQAGVAAWKAGDHARAVALWRPLATAGVADAQFNLGQAYRLGRGVPADPRAARDWYLKAAQQNHAQAQANYGLLLYEDGDRAGAMPWLQKAADRGDPRAQYVVGTVLFNGDPPPRDWVRAYALMTRAAAASLPQAVASLAEMDRYIPLDQRQQGIALAREMGRGATAAKPLPAAAPPTASPRTAATPASSPASGKAKGRGWRVQLGAFGDADRAERLWRQISAADASLADKQHYVVKAGSVTRLQAGPFGSSAAAEQACAAIRRQDHPCFAVREP</sequence>
<keyword evidence="2" id="KW-0732">Signal</keyword>
<dbReference type="PANTHER" id="PTHR45011">
    <property type="entry name" value="DAP3-BINDING CELL DEATH ENHANCER 1"/>
    <property type="match status" value="1"/>
</dbReference>
<dbReference type="Pfam" id="PF08238">
    <property type="entry name" value="Sel1"/>
    <property type="match status" value="3"/>
</dbReference>
<gene>
    <name evidence="4" type="ORF">SAMN06295912_106138</name>
</gene>
<dbReference type="Gene3D" id="1.25.40.10">
    <property type="entry name" value="Tetratricopeptide repeat domain"/>
    <property type="match status" value="1"/>
</dbReference>
<dbReference type="InterPro" id="IPR007730">
    <property type="entry name" value="SPOR-like_dom"/>
</dbReference>
<dbReference type="Gene3D" id="3.30.70.1070">
    <property type="entry name" value="Sporulation related repeat"/>
    <property type="match status" value="1"/>
</dbReference>